<protein>
    <submittedName>
        <fullName evidence="1">Peptide antibiotic resistance protein</fullName>
    </submittedName>
</protein>
<dbReference type="InterPro" id="IPR036388">
    <property type="entry name" value="WH-like_DNA-bd_sf"/>
</dbReference>
<dbReference type="RefSeq" id="WP_062943576.1">
    <property type="nucleotide sequence ID" value="NZ_CP171844.1"/>
</dbReference>
<reference evidence="1" key="1">
    <citation type="submission" date="2016-03" db="EMBL/GenBank/DDBJ databases">
        <title>Microsymbionts genomes from the relict species Vavilovia formosa.</title>
        <authorList>
            <person name="Chirak E."/>
            <person name="Kimeklis A."/>
            <person name="Kopat V."/>
            <person name="Andronov E."/>
        </authorList>
    </citation>
    <scope>NUCLEOTIDE SEQUENCE [LARGE SCALE GENOMIC DNA]</scope>
    <source>
        <strain evidence="1">Vaf12</strain>
    </source>
</reference>
<evidence type="ECO:0000313" key="1">
    <source>
        <dbReference type="EMBL" id="KZA98757.1"/>
    </source>
</evidence>
<dbReference type="AlphaFoldDB" id="A0A154IF70"/>
<dbReference type="GO" id="GO:0006355">
    <property type="term" value="P:regulation of DNA-templated transcription"/>
    <property type="evidence" value="ECO:0007669"/>
    <property type="project" value="InterPro"/>
</dbReference>
<accession>A0A154IF70</accession>
<gene>
    <name evidence="1" type="ORF">A4A59_26115</name>
</gene>
<organism evidence="1">
    <name type="scientific">Rhizobium leguminosarum</name>
    <dbReference type="NCBI Taxonomy" id="384"/>
    <lineage>
        <taxon>Bacteria</taxon>
        <taxon>Pseudomonadati</taxon>
        <taxon>Pseudomonadota</taxon>
        <taxon>Alphaproteobacteria</taxon>
        <taxon>Hyphomicrobiales</taxon>
        <taxon>Rhizobiaceae</taxon>
        <taxon>Rhizobium/Agrobacterium group</taxon>
        <taxon>Rhizobium</taxon>
    </lineage>
</organism>
<dbReference type="InterPro" id="IPR016032">
    <property type="entry name" value="Sig_transdc_resp-reg_C-effctor"/>
</dbReference>
<comment type="caution">
    <text evidence="1">The sequence shown here is derived from an EMBL/GenBank/DDBJ whole genome shotgun (WGS) entry which is preliminary data.</text>
</comment>
<dbReference type="SUPFAM" id="SSF46894">
    <property type="entry name" value="C-terminal effector domain of the bipartite response regulators"/>
    <property type="match status" value="1"/>
</dbReference>
<sequence>MLHLQTFGDLRLIETNGDPVRYPIKGLLMMAHLYAGASHELSRYELAQFLWSDVEPELARLNLRKLLSRIRETDGGRAEMPFDFTATTVRLNTQAVSSDLDIFRAGGSPLERLNAIAELTQRGFIGNIKPATKLIDAWIRAQRDAQALQLRQALLDALPDAQKPGAARSISGAALQILERDPNDEQVRALLHRLSGGSSLSERLPNGDGHARVQVKRSEAGGETTADIERVSQAPLILPRLVLLPPTSKHADAGLALANALIEDVTIELCALRNISIVAPHTAGQIRRDSEKAAVVARHSIAYLLDTRLSEEGLFAQLVYFPTDEIIWANRFTMTPDILPRQRRLIAQQLTMSVARELAENEEERLRFEANPEAYHAYLVGSSLMSKLTLPHIRRARKAFKQSLSHKADFSPSFTGLARTFTSEWLVTAQGNNELLHLAEQNALRAIERDPASAAGHRELGVTKLYLGDVDASVAALDLAEQLSPHFADVIYSHADTLVHASRPGDALAKIRRAISLNPIAPDAYLWCAAGASFFLEQYEEAIAYVEAMKDKAPAHRIAAASCAMIGDRKRALFHRQRAESINPVFDVEKWLAIVPFKEDWQKELYREGLLKAGF</sequence>
<dbReference type="InterPro" id="IPR011990">
    <property type="entry name" value="TPR-like_helical_dom_sf"/>
</dbReference>
<proteinExistence type="predicted"/>
<dbReference type="GO" id="GO:0003677">
    <property type="term" value="F:DNA binding"/>
    <property type="evidence" value="ECO:0007669"/>
    <property type="project" value="InterPro"/>
</dbReference>
<dbReference type="SUPFAM" id="SSF48452">
    <property type="entry name" value="TPR-like"/>
    <property type="match status" value="1"/>
</dbReference>
<dbReference type="Gene3D" id="1.25.40.10">
    <property type="entry name" value="Tetratricopeptide repeat domain"/>
    <property type="match status" value="1"/>
</dbReference>
<dbReference type="Gene3D" id="1.10.10.10">
    <property type="entry name" value="Winged helix-like DNA-binding domain superfamily/Winged helix DNA-binding domain"/>
    <property type="match status" value="1"/>
</dbReference>
<name>A0A154IF70_RHILE</name>
<dbReference type="EMBL" id="LVYU01000111">
    <property type="protein sequence ID" value="KZA98757.1"/>
    <property type="molecule type" value="Genomic_DNA"/>
</dbReference>